<reference evidence="2 3" key="1">
    <citation type="journal article" date="2019" name="Int. J. Syst. Evol. Microbiol.">
        <title>The Global Catalogue of Microorganisms (GCM) 10K type strain sequencing project: providing services to taxonomists for standard genome sequencing and annotation.</title>
        <authorList>
            <consortium name="The Broad Institute Genomics Platform"/>
            <consortium name="The Broad Institute Genome Sequencing Center for Infectious Disease"/>
            <person name="Wu L."/>
            <person name="Ma J."/>
        </authorList>
    </citation>
    <scope>NUCLEOTIDE SEQUENCE [LARGE SCALE GENOMIC DNA]</scope>
    <source>
        <strain evidence="2 3">JCM 3146</strain>
    </source>
</reference>
<accession>A0ABN0WDZ8</accession>
<feature type="chain" id="PRO_5045154560" description="Secreted protein" evidence="1">
    <location>
        <begin position="28"/>
        <end position="139"/>
    </location>
</feature>
<sequence length="139" mass="15298">MKRRSMAVAAAVLGLSATLMTAGPASAAAKSIPWTKTTDSSPGGRAQFNANNNYFGVCDIESDGWDVFARVYYLGYRYGEKQWLSPGVVQDTKNDKHCHSKKFGDIRNGTQVKFVVCLHKIKSGQEVIKYCRTSRKGKA</sequence>
<name>A0ABN0WDZ8_9ACTN</name>
<gene>
    <name evidence="2" type="ORF">GCM10010151_24700</name>
</gene>
<proteinExistence type="predicted"/>
<dbReference type="RefSeq" id="WP_252802673.1">
    <property type="nucleotide sequence ID" value="NZ_BAAABM010000016.1"/>
</dbReference>
<evidence type="ECO:0008006" key="4">
    <source>
        <dbReference type="Google" id="ProtNLM"/>
    </source>
</evidence>
<evidence type="ECO:0000313" key="2">
    <source>
        <dbReference type="EMBL" id="GAA0334024.1"/>
    </source>
</evidence>
<dbReference type="EMBL" id="BAAABM010000016">
    <property type="protein sequence ID" value="GAA0334024.1"/>
    <property type="molecule type" value="Genomic_DNA"/>
</dbReference>
<dbReference type="Proteomes" id="UP001501822">
    <property type="component" value="Unassembled WGS sequence"/>
</dbReference>
<comment type="caution">
    <text evidence="2">The sequence shown here is derived from an EMBL/GenBank/DDBJ whole genome shotgun (WGS) entry which is preliminary data.</text>
</comment>
<keyword evidence="1" id="KW-0732">Signal</keyword>
<organism evidence="2 3">
    <name type="scientific">Actinoallomurus spadix</name>
    <dbReference type="NCBI Taxonomy" id="79912"/>
    <lineage>
        <taxon>Bacteria</taxon>
        <taxon>Bacillati</taxon>
        <taxon>Actinomycetota</taxon>
        <taxon>Actinomycetes</taxon>
        <taxon>Streptosporangiales</taxon>
        <taxon>Thermomonosporaceae</taxon>
        <taxon>Actinoallomurus</taxon>
    </lineage>
</organism>
<keyword evidence="3" id="KW-1185">Reference proteome</keyword>
<evidence type="ECO:0000313" key="3">
    <source>
        <dbReference type="Proteomes" id="UP001501822"/>
    </source>
</evidence>
<feature type="signal peptide" evidence="1">
    <location>
        <begin position="1"/>
        <end position="27"/>
    </location>
</feature>
<evidence type="ECO:0000256" key="1">
    <source>
        <dbReference type="SAM" id="SignalP"/>
    </source>
</evidence>
<protein>
    <recommendedName>
        <fullName evidence="4">Secreted protein</fullName>
    </recommendedName>
</protein>